<dbReference type="InterPro" id="IPR009000">
    <property type="entry name" value="Transl_B-barrel_sf"/>
</dbReference>
<dbReference type="SUPFAM" id="SSF49764">
    <property type="entry name" value="HSP20-like chaperones"/>
    <property type="match status" value="1"/>
</dbReference>
<dbReference type="InterPro" id="IPR038661">
    <property type="entry name" value="Ribosomal_eL33_sf"/>
</dbReference>
<dbReference type="GO" id="GO:0005840">
    <property type="term" value="C:ribosome"/>
    <property type="evidence" value="ECO:0007669"/>
    <property type="project" value="UniProtKB-KW"/>
</dbReference>
<organism evidence="10 11">
    <name type="scientific">Globodera rostochiensis</name>
    <name type="common">Golden nematode worm</name>
    <name type="synonym">Heterodera rostochiensis</name>
    <dbReference type="NCBI Taxonomy" id="31243"/>
    <lineage>
        <taxon>Eukaryota</taxon>
        <taxon>Metazoa</taxon>
        <taxon>Ecdysozoa</taxon>
        <taxon>Nematoda</taxon>
        <taxon>Chromadorea</taxon>
        <taxon>Rhabditida</taxon>
        <taxon>Tylenchina</taxon>
        <taxon>Tylenchomorpha</taxon>
        <taxon>Tylenchoidea</taxon>
        <taxon>Heteroderidae</taxon>
        <taxon>Heteroderinae</taxon>
        <taxon>Globodera</taxon>
    </lineage>
</organism>
<dbReference type="SUPFAM" id="SSF50447">
    <property type="entry name" value="Translation proteins"/>
    <property type="match status" value="1"/>
</dbReference>
<dbReference type="WBParaSite" id="Gr19_v10_g16622.t2">
    <property type="protein sequence ID" value="Gr19_v10_g16622.t2"/>
    <property type="gene ID" value="Gr19_v10_g16622"/>
</dbReference>
<evidence type="ECO:0000259" key="9">
    <source>
        <dbReference type="PROSITE" id="PS51203"/>
    </source>
</evidence>
<dbReference type="InterPro" id="IPR001780">
    <property type="entry name" value="Ribosomal_eL33"/>
</dbReference>
<evidence type="ECO:0000313" key="11">
    <source>
        <dbReference type="WBParaSite" id="Gr19_v10_g16622.t2"/>
    </source>
</evidence>
<dbReference type="Pfam" id="PF04502">
    <property type="entry name" value="Saf4_Yju2"/>
    <property type="match status" value="1"/>
</dbReference>
<evidence type="ECO:0000256" key="2">
    <source>
        <dbReference type="ARBA" id="ARBA00022980"/>
    </source>
</evidence>
<feature type="region of interest" description="Disordered" evidence="7">
    <location>
        <begin position="721"/>
        <end position="776"/>
    </location>
</feature>
<evidence type="ECO:0000256" key="8">
    <source>
        <dbReference type="SAM" id="Phobius"/>
    </source>
</evidence>
<evidence type="ECO:0000256" key="7">
    <source>
        <dbReference type="SAM" id="MobiDB-lite"/>
    </source>
</evidence>
<comment type="similarity">
    <text evidence="4">Belongs to the p23/wos2 family.</text>
</comment>
<dbReference type="InterPro" id="IPR007590">
    <property type="entry name" value="Saf4/Yju2"/>
</dbReference>
<dbReference type="GO" id="GO:0000398">
    <property type="term" value="P:mRNA splicing, via spliceosome"/>
    <property type="evidence" value="ECO:0007669"/>
    <property type="project" value="InterPro"/>
</dbReference>
<evidence type="ECO:0000256" key="5">
    <source>
        <dbReference type="ARBA" id="ARBA00035228"/>
    </source>
</evidence>
<keyword evidence="8" id="KW-0472">Membrane</keyword>
<keyword evidence="8" id="KW-1133">Transmembrane helix</keyword>
<feature type="transmembrane region" description="Helical" evidence="8">
    <location>
        <begin position="541"/>
        <end position="574"/>
    </location>
</feature>
<dbReference type="GO" id="GO:0006412">
    <property type="term" value="P:translation"/>
    <property type="evidence" value="ECO:0007669"/>
    <property type="project" value="InterPro"/>
</dbReference>
<dbReference type="PANTHER" id="PTHR22932">
    <property type="entry name" value="TELOMERASE-BINDING PROTEIN P23 HSP90 CO-CHAPERONE"/>
    <property type="match status" value="1"/>
</dbReference>
<dbReference type="GO" id="GO:0005634">
    <property type="term" value="C:nucleus"/>
    <property type="evidence" value="ECO:0007669"/>
    <property type="project" value="TreeGrafter"/>
</dbReference>
<keyword evidence="2" id="KW-0689">Ribosomal protein</keyword>
<protein>
    <recommendedName>
        <fullName evidence="5">Large ribosomal subunit protein eL33</fullName>
    </recommendedName>
    <alternativeName>
        <fullName evidence="6">60S ribosomal protein L35a</fullName>
    </alternativeName>
</protein>
<dbReference type="FunFam" id="2.60.40.790:FF:000013">
    <property type="entry name" value="Very-long-chain (3R)-3-hydroxyacyl-CoA dehydratase"/>
    <property type="match status" value="1"/>
</dbReference>
<dbReference type="PROSITE" id="PS51203">
    <property type="entry name" value="CS"/>
    <property type="match status" value="1"/>
</dbReference>
<dbReference type="GO" id="GO:0051131">
    <property type="term" value="P:chaperone-mediated protein complex assembly"/>
    <property type="evidence" value="ECO:0007669"/>
    <property type="project" value="TreeGrafter"/>
</dbReference>
<feature type="compositionally biased region" description="Basic and acidic residues" evidence="7">
    <location>
        <begin position="764"/>
        <end position="776"/>
    </location>
</feature>
<evidence type="ECO:0000256" key="3">
    <source>
        <dbReference type="ARBA" id="ARBA00023274"/>
    </source>
</evidence>
<dbReference type="GO" id="GO:0006457">
    <property type="term" value="P:protein folding"/>
    <property type="evidence" value="ECO:0007669"/>
    <property type="project" value="TreeGrafter"/>
</dbReference>
<name>A0A914HEJ1_GLORO</name>
<evidence type="ECO:0000256" key="4">
    <source>
        <dbReference type="ARBA" id="ARBA00025733"/>
    </source>
</evidence>
<feature type="domain" description="CS" evidence="9">
    <location>
        <begin position="616"/>
        <end position="702"/>
    </location>
</feature>
<feature type="compositionally biased region" description="Acidic residues" evidence="7">
    <location>
        <begin position="335"/>
        <end position="351"/>
    </location>
</feature>
<dbReference type="InterPro" id="IPR008978">
    <property type="entry name" value="HSP20-like_chaperone"/>
</dbReference>
<keyword evidence="8" id="KW-0812">Transmembrane</keyword>
<keyword evidence="10" id="KW-1185">Reference proteome</keyword>
<dbReference type="Pfam" id="PF21672">
    <property type="entry name" value="COMM_HN"/>
    <property type="match status" value="1"/>
</dbReference>
<reference evidence="11" key="1">
    <citation type="submission" date="2022-11" db="UniProtKB">
        <authorList>
            <consortium name="WormBaseParasite"/>
        </authorList>
    </citation>
    <scope>IDENTIFICATION</scope>
</reference>
<dbReference type="Proteomes" id="UP000887572">
    <property type="component" value="Unplaced"/>
</dbReference>
<dbReference type="Gene3D" id="2.40.10.190">
    <property type="entry name" value="translation elongation factor selb, chain A, domain 4"/>
    <property type="match status" value="1"/>
</dbReference>
<dbReference type="GO" id="GO:0051087">
    <property type="term" value="F:protein-folding chaperone binding"/>
    <property type="evidence" value="ECO:0007669"/>
    <property type="project" value="TreeGrafter"/>
</dbReference>
<evidence type="ECO:0000313" key="10">
    <source>
        <dbReference type="Proteomes" id="UP000887572"/>
    </source>
</evidence>
<dbReference type="InterPro" id="IPR045250">
    <property type="entry name" value="p23-like"/>
</dbReference>
<dbReference type="GO" id="GO:1990904">
    <property type="term" value="C:ribonucleoprotein complex"/>
    <property type="evidence" value="ECO:0007669"/>
    <property type="project" value="UniProtKB-KW"/>
</dbReference>
<dbReference type="InterPro" id="IPR007052">
    <property type="entry name" value="CS_dom"/>
</dbReference>
<dbReference type="Pfam" id="PF01247">
    <property type="entry name" value="Ribosomal_L35Ae"/>
    <property type="match status" value="1"/>
</dbReference>
<keyword evidence="3" id="KW-0687">Ribonucleoprotein</keyword>
<comment type="similarity">
    <text evidence="1">Belongs to the eukaryotic ribosomal protein eL33 family.</text>
</comment>
<dbReference type="AlphaFoldDB" id="A0A914HEJ1"/>
<dbReference type="GO" id="GO:0003735">
    <property type="term" value="F:structural constituent of ribosome"/>
    <property type="evidence" value="ECO:0007669"/>
    <property type="project" value="InterPro"/>
</dbReference>
<dbReference type="Gene3D" id="2.60.40.790">
    <property type="match status" value="1"/>
</dbReference>
<dbReference type="GO" id="GO:0051879">
    <property type="term" value="F:Hsp90 protein binding"/>
    <property type="evidence" value="ECO:0007669"/>
    <property type="project" value="InterPro"/>
</dbReference>
<evidence type="ECO:0000256" key="6">
    <source>
        <dbReference type="ARBA" id="ARBA00035530"/>
    </source>
</evidence>
<dbReference type="CDD" id="cd06465">
    <property type="entry name" value="p23_hB-ind1_like"/>
    <property type="match status" value="1"/>
</dbReference>
<feature type="region of interest" description="Disordered" evidence="7">
    <location>
        <begin position="330"/>
        <end position="358"/>
    </location>
</feature>
<accession>A0A914HEJ1</accession>
<dbReference type="PANTHER" id="PTHR22932:SF1">
    <property type="entry name" value="CO-CHAPERONE PROTEIN DAF-41"/>
    <property type="match status" value="1"/>
</dbReference>
<proteinExistence type="inferred from homology"/>
<dbReference type="GO" id="GO:0005829">
    <property type="term" value="C:cytosol"/>
    <property type="evidence" value="ECO:0007669"/>
    <property type="project" value="TreeGrafter"/>
</dbReference>
<sequence length="776" mass="89115">MKFRFNGGLDCPEWILSQIPEIAKTNTNELQALGTSVIERTKAKKSEWAEADTKSFCSEMSVDGLRALKAKIAALLFIFEKASKNDCSCQDLEKELLQLGVPSEHVCVLLELYESNRETLGNSLAGPAVKAPSLTVLRREPLPSATDPSKSHFVRLHTLSSDGTPPTNLITRKEELAQIKLCMEGAVKQFEWLPRNRQFIQRVMTPFNMRCNTCNEYIYKGKKCPNCLAEITFKTDIENVDYQAEHGATRLFDAFKFYQEQERREEVKEEEEKADAMKMLEKRTKMSKIEMEALGHIEELQEANRRHEKIDAIGYMNEVEQKRVLSMAEQMRQQEDDDEREVQRLEEEEEGIPATSSSSFAMPADALAMPTASKTQKVSEMPSKVEMLSLNLSGYWTMTETPAGPRTRRRRFGPKSARRLYVKAVFTGYKRGQHTAPLNPNGVFRKIIRFMTCVCGLYVKAVFTGYKRGHRNRHENTSLLKVDGVNDKGDAKFYLGKRAIGVYEGHNKITRGGGPKTRVRAIGAVRAKFRHNSKPTAMGKLFLYGSIIVLTFLINALRFCTFAMVVGFILWSWYLRKKVHDIRKDIEQMLHQSDARDRKRIRVIPEAKKTQYQAVVKHPIVLWGQRSPHLYLAVEVEDMNIEELTIEEDKFKIKGWKGHDKYEADLQFFGKLNGTELRKIATGRRVEFVIHKEKEEWWPRLLKEKIKVAWIKVDFDKWKDEDEEKDDDGGGAPFGGMDFSSFGMPSEGKGSVPRPFPRNNHQGRFLESRISERNKL</sequence>
<evidence type="ECO:0000256" key="1">
    <source>
        <dbReference type="ARBA" id="ARBA00009269"/>
    </source>
</evidence>